<proteinExistence type="inferred from homology"/>
<evidence type="ECO:0000256" key="2">
    <source>
        <dbReference type="SAM" id="MobiDB-lite"/>
    </source>
</evidence>
<dbReference type="SUPFAM" id="SSF141130">
    <property type="entry name" value="Acetamidase/Formamidase-like"/>
    <property type="match status" value="1"/>
</dbReference>
<organism evidence="5 6">
    <name type="scientific">Tolypocladium paradoxum</name>
    <dbReference type="NCBI Taxonomy" id="94208"/>
    <lineage>
        <taxon>Eukaryota</taxon>
        <taxon>Fungi</taxon>
        <taxon>Dikarya</taxon>
        <taxon>Ascomycota</taxon>
        <taxon>Pezizomycotina</taxon>
        <taxon>Sordariomycetes</taxon>
        <taxon>Hypocreomycetidae</taxon>
        <taxon>Hypocreales</taxon>
        <taxon>Ophiocordycipitaceae</taxon>
        <taxon>Tolypocladium</taxon>
    </lineage>
</organism>
<accession>A0A2S4KML4</accession>
<dbReference type="PANTHER" id="PTHR31891">
    <property type="entry name" value="FORMAMIDASE C869.04-RELATED"/>
    <property type="match status" value="1"/>
</dbReference>
<evidence type="ECO:0000313" key="5">
    <source>
        <dbReference type="EMBL" id="POR31381.1"/>
    </source>
</evidence>
<dbReference type="InterPro" id="IPR014718">
    <property type="entry name" value="GH-type_carb-bd"/>
</dbReference>
<evidence type="ECO:0000313" key="6">
    <source>
        <dbReference type="Proteomes" id="UP000237481"/>
    </source>
</evidence>
<feature type="region of interest" description="Disordered" evidence="2">
    <location>
        <begin position="1"/>
        <end position="22"/>
    </location>
</feature>
<dbReference type="InterPro" id="IPR011013">
    <property type="entry name" value="Gal_mutarotase_sf_dom"/>
</dbReference>
<feature type="domain" description="Polysaccharide lyase family 8 central" evidence="3">
    <location>
        <begin position="687"/>
        <end position="921"/>
    </location>
</feature>
<sequence length="1089" mass="117271">MMPGKIRTAQSVSLDTPASEQPYLHNRWHPDIPSVASVKPGETVKIECLDWTGGQIGNNDSADDVRDVDLSRIHYLTGPFDVEGSAPGDLLVVHITDVQPFADAPWGFTGIFARDNGGGFLDAHYPRAAKAVWDLDGIYCTSRHIPGVRFAGLVHPGILGCAPSPDVLAEWNRREAELIAAHPGHLVALPPLETNAHAGRAHGELRARVAREGARTVPGRPEHGGNVDINNISRGSTTYLPVHVPGAKFSVGDLHFSQGDGEISFCGAIEMAGVITIRFDLIKNGMTERAIKSPVYRPGDVAQLFGPSRCLTFEGFSVDESGKQHFLDATVAYRQACLRAIEYLKQFGFLFSGAYTDTNEPSLIAKRRIADLAQFPDAPSISKIPHWLSSQKGDGTWSDVNYLSGCPAQRANWPIQQHWNRLVTLAAAWSGANPSIPKNWTHSHELLAAISKGLDYWFDNDYTPADCMGDGGRAHDLRDGKYGTGGYMTGANAVLLMQNSVSLALYTNNATMLQDAYSRAMKFADMPMQDGIHRDGTFLQHSGILYNGNYGKDLFNAFIQLEGEAIGTSFAAGNATRDAVAAQAKGNEWMIFTDSHTGQEHWDFNAIGRFVAFPAADLQANADINFNVTKLAAATADFTGANDVGDTVRRLKSNGTEKLVGNKGFWAGDYMASQLRHASHGSNISQVHRRRSFILANKMLSTRSASSEYVNSANPYGYHLGQGTLFSYVEGNEYKDIMGAWDWNLVPGTTTLLNAPKLASSNVGQVGKRDFVGVVSDGKVGAAVQDYVDPLGGISYQKASFFLDDSVLVTTTNIKKNASAGEAPAITVLDNRAAASGHIWVDGKQVDAANGLATEGAALFYGGNGYLSYGDPFALTLFEGKRTGNWTQISTSTGGETTVSIFSAYATMAKQTFSYSMFPASSRKRLAEETKQPTWTPITEDGITGAAGSGRLSLVFWPGGGKSITVDLEKIGWEGSGSVTVTSDQPAAFLFAPRRSAGEGMGLVITMSDPTQKAASASFALAFEGGEARQINTERDESAAEGSVLALLLRRALLVNPRYFHIPKPRPRRPALLAAINAIFYPRLADGSP</sequence>
<feature type="compositionally biased region" description="Polar residues" evidence="2">
    <location>
        <begin position="8"/>
        <end position="19"/>
    </location>
</feature>
<evidence type="ECO:0000256" key="1">
    <source>
        <dbReference type="ARBA" id="ARBA00006699"/>
    </source>
</evidence>
<dbReference type="Pfam" id="PF03069">
    <property type="entry name" value="FmdA_AmdA"/>
    <property type="match status" value="1"/>
</dbReference>
<evidence type="ECO:0000259" key="4">
    <source>
        <dbReference type="Pfam" id="PF08124"/>
    </source>
</evidence>
<gene>
    <name evidence="5" type="ORF">TPAR_08431</name>
</gene>
<dbReference type="Pfam" id="PF02278">
    <property type="entry name" value="Lyase_8"/>
    <property type="match status" value="1"/>
</dbReference>
<dbReference type="PANTHER" id="PTHR31891:SF1">
    <property type="entry name" value="FORMAMIDASE C869.04-RELATED"/>
    <property type="match status" value="1"/>
</dbReference>
<dbReference type="EMBL" id="PKSG01001060">
    <property type="protein sequence ID" value="POR31381.1"/>
    <property type="molecule type" value="Genomic_DNA"/>
</dbReference>
<evidence type="ECO:0000259" key="3">
    <source>
        <dbReference type="Pfam" id="PF02278"/>
    </source>
</evidence>
<dbReference type="Gene3D" id="1.50.10.100">
    <property type="entry name" value="Chondroitin AC/alginate lyase"/>
    <property type="match status" value="2"/>
</dbReference>
<reference evidence="5 6" key="1">
    <citation type="submission" date="2018-01" db="EMBL/GenBank/DDBJ databases">
        <title>Harnessing the power of phylogenomics to disentangle the directionality and signatures of interkingdom host jumping in the parasitic fungal genus Tolypocladium.</title>
        <authorList>
            <person name="Quandt C.A."/>
            <person name="Patterson W."/>
            <person name="Spatafora J.W."/>
        </authorList>
    </citation>
    <scope>NUCLEOTIDE SEQUENCE [LARGE SCALE GENOMIC DNA]</scope>
    <source>
        <strain evidence="5 6">NRBC 100945</strain>
    </source>
</reference>
<keyword evidence="6" id="KW-1185">Reference proteome</keyword>
<dbReference type="InterPro" id="IPR003159">
    <property type="entry name" value="Lyase_8_central_dom"/>
</dbReference>
<comment type="caution">
    <text evidence="5">The sequence shown here is derived from an EMBL/GenBank/DDBJ whole genome shotgun (WGS) entry which is preliminary data.</text>
</comment>
<dbReference type="OrthoDB" id="5980780at2759"/>
<dbReference type="GO" id="GO:0005975">
    <property type="term" value="P:carbohydrate metabolic process"/>
    <property type="evidence" value="ECO:0007669"/>
    <property type="project" value="InterPro"/>
</dbReference>
<name>A0A2S4KML4_9HYPO</name>
<protein>
    <submittedName>
        <fullName evidence="5">Chondroitinase-AC</fullName>
    </submittedName>
</protein>
<dbReference type="InterPro" id="IPR004304">
    <property type="entry name" value="FmdA_AmdA"/>
</dbReference>
<dbReference type="InterPro" id="IPR012970">
    <property type="entry name" value="Lyase_8_alpha_N"/>
</dbReference>
<dbReference type="Pfam" id="PF08124">
    <property type="entry name" value="Lyase_8_N"/>
    <property type="match status" value="1"/>
</dbReference>
<dbReference type="GO" id="GO:0016811">
    <property type="term" value="F:hydrolase activity, acting on carbon-nitrogen (but not peptide) bonds, in linear amides"/>
    <property type="evidence" value="ECO:0007669"/>
    <property type="project" value="InterPro"/>
</dbReference>
<dbReference type="GO" id="GO:0016837">
    <property type="term" value="F:carbon-oxygen lyase activity, acting on polysaccharides"/>
    <property type="evidence" value="ECO:0007669"/>
    <property type="project" value="UniProtKB-ARBA"/>
</dbReference>
<comment type="similarity">
    <text evidence="1">Belongs to the polysaccharide lyase 8 family.</text>
</comment>
<dbReference type="GO" id="GO:0005576">
    <property type="term" value="C:extracellular region"/>
    <property type="evidence" value="ECO:0007669"/>
    <property type="project" value="InterPro"/>
</dbReference>
<dbReference type="Proteomes" id="UP000237481">
    <property type="component" value="Unassembled WGS sequence"/>
</dbReference>
<dbReference type="SUPFAM" id="SSF48230">
    <property type="entry name" value="Chondroitin AC/alginate lyase"/>
    <property type="match status" value="1"/>
</dbReference>
<dbReference type="GO" id="GO:0030246">
    <property type="term" value="F:carbohydrate binding"/>
    <property type="evidence" value="ECO:0007669"/>
    <property type="project" value="InterPro"/>
</dbReference>
<dbReference type="InterPro" id="IPR008929">
    <property type="entry name" value="Chondroitin_lyas"/>
</dbReference>
<dbReference type="Gene3D" id="2.70.98.10">
    <property type="match status" value="1"/>
</dbReference>
<feature type="domain" description="Polysaccharide lyase 8 N-terminal alpha-helical" evidence="4">
    <location>
        <begin position="488"/>
        <end position="580"/>
    </location>
</feature>
<dbReference type="AlphaFoldDB" id="A0A2S4KML4"/>
<dbReference type="SUPFAM" id="SSF74650">
    <property type="entry name" value="Galactose mutarotase-like"/>
    <property type="match status" value="1"/>
</dbReference>
<dbReference type="Gene3D" id="2.60.120.580">
    <property type="entry name" value="Acetamidase/Formamidase-like domains"/>
    <property type="match status" value="1"/>
</dbReference>